<organism evidence="3 4">
    <name type="scientific">Chitinophaga horti</name>
    <dbReference type="NCBI Taxonomy" id="2920382"/>
    <lineage>
        <taxon>Bacteria</taxon>
        <taxon>Pseudomonadati</taxon>
        <taxon>Bacteroidota</taxon>
        <taxon>Chitinophagia</taxon>
        <taxon>Chitinophagales</taxon>
        <taxon>Chitinophagaceae</taxon>
        <taxon>Chitinophaga</taxon>
    </lineage>
</organism>
<dbReference type="SUPFAM" id="SSF48208">
    <property type="entry name" value="Six-hairpin glycosidases"/>
    <property type="match status" value="1"/>
</dbReference>
<dbReference type="InterPro" id="IPR005198">
    <property type="entry name" value="Glyco_hydro_76"/>
</dbReference>
<dbReference type="Proteomes" id="UP001162741">
    <property type="component" value="Chromosome"/>
</dbReference>
<dbReference type="EMBL" id="CP107006">
    <property type="protein sequence ID" value="UYQ94522.1"/>
    <property type="molecule type" value="Genomic_DNA"/>
</dbReference>
<evidence type="ECO:0000259" key="2">
    <source>
        <dbReference type="PROSITE" id="PS51820"/>
    </source>
</evidence>
<evidence type="ECO:0000256" key="1">
    <source>
        <dbReference type="SAM" id="SignalP"/>
    </source>
</evidence>
<dbReference type="InterPro" id="IPR011658">
    <property type="entry name" value="PA14_dom"/>
</dbReference>
<dbReference type="InterPro" id="IPR011024">
    <property type="entry name" value="G_crystallin-like"/>
</dbReference>
<accession>A0ABY6J7F9</accession>
<dbReference type="PROSITE" id="PS51820">
    <property type="entry name" value="PA14"/>
    <property type="match status" value="1"/>
</dbReference>
<dbReference type="InterPro" id="IPR037524">
    <property type="entry name" value="PA14/GLEYA"/>
</dbReference>
<dbReference type="Pfam" id="PF18962">
    <property type="entry name" value="Por_Secre_tail"/>
    <property type="match status" value="1"/>
</dbReference>
<dbReference type="SUPFAM" id="SSF56988">
    <property type="entry name" value="Anthrax protective antigen"/>
    <property type="match status" value="1"/>
</dbReference>
<dbReference type="RefSeq" id="WP_244845507.1">
    <property type="nucleotide sequence ID" value="NZ_CP107006.1"/>
</dbReference>
<dbReference type="PANTHER" id="PTHR47791">
    <property type="entry name" value="MEIOTICALLY UP-REGULATED GENE 191 PROTEIN"/>
    <property type="match status" value="1"/>
</dbReference>
<dbReference type="Gene3D" id="3.90.182.10">
    <property type="entry name" value="Toxin - Anthrax Protective Antigen,domain 1"/>
    <property type="match status" value="1"/>
</dbReference>
<gene>
    <name evidence="3" type="ORF">MKQ68_05385</name>
</gene>
<reference evidence="3" key="1">
    <citation type="submission" date="2022-10" db="EMBL/GenBank/DDBJ databases">
        <title>Chitinophaga sp. nov., isolated from soil.</title>
        <authorList>
            <person name="Jeon C.O."/>
        </authorList>
    </citation>
    <scope>NUCLEOTIDE SEQUENCE</scope>
    <source>
        <strain evidence="3">R8</strain>
    </source>
</reference>
<dbReference type="Pfam" id="PF07691">
    <property type="entry name" value="PA14"/>
    <property type="match status" value="1"/>
</dbReference>
<dbReference type="SMART" id="SM00758">
    <property type="entry name" value="PA14"/>
    <property type="match status" value="1"/>
</dbReference>
<sequence>MKKFLHAMRAGLIMCLYATPLLLSQNARSQSTVYNGPAEALQGVLHSSFISSNGQYYNQTSGGAHTGFNYWWNANGIDALTDGYLRTRSNTYKTRMKNLLYGIKASNGNTYLNYFYDDMEWMAISCLRAYQHTGDTAYLNAVNALWTDLQTGMHPERSYALQWNKGTPNSFNACANAPALIFMLRLYQTNGNATILSRAQSIYNWMKSTLVNPTTGEVYDSYDAGTNTVNTNPGWVFSYNVGTWIGAALEMYQVTGNSTYLNDAILSAEHAMTSRLSNGVFYTNETGGGDGGLFKGIFVRYFTLLAREGALSSSTRNRYINAIKTSALGLNGRGINSANLLANPNWTTKPGATTDYSTQLSAVMLFEAAATLDQAFFYKDLNYGGYSIGFTPGSYTHNAMVARGALNDDLTSFTLPEGYSLTLYADDNYLGASTVRTASSNWIGADWNDRTSSFVLNRTTGDGLKGEYYQGMNFNTHKLTRTEDKIDFNWYTGSPDYTMRADSFSVRWTGRIKPRYSETYTFYLNSDNGRRLWINNVLVIDQWVDNWGVEYSATVTLNANQLYDIKLEYFEHNGGADCKLEWASTSQAREVVPASQFYTPPSGARQAAPAATPVLNKAGFTLGPNPFSDRVRITVANTTAARLDVKLYNLNGAPARGVQQIDNGQFANLSGLPAGMYIIRVAAGEQVFTKQILKQ</sequence>
<feature type="signal peptide" evidence="1">
    <location>
        <begin position="1"/>
        <end position="29"/>
    </location>
</feature>
<dbReference type="InterPro" id="IPR053169">
    <property type="entry name" value="MUG_Protein"/>
</dbReference>
<dbReference type="NCBIfam" id="TIGR04183">
    <property type="entry name" value="Por_Secre_tail"/>
    <property type="match status" value="1"/>
</dbReference>
<feature type="domain" description="PA14" evidence="2">
    <location>
        <begin position="459"/>
        <end position="596"/>
    </location>
</feature>
<dbReference type="SUPFAM" id="SSF49695">
    <property type="entry name" value="gamma-Crystallin-like"/>
    <property type="match status" value="1"/>
</dbReference>
<evidence type="ECO:0000313" key="3">
    <source>
        <dbReference type="EMBL" id="UYQ94522.1"/>
    </source>
</evidence>
<dbReference type="InterPro" id="IPR008928">
    <property type="entry name" value="6-hairpin_glycosidase_sf"/>
</dbReference>
<dbReference type="InterPro" id="IPR026444">
    <property type="entry name" value="Secre_tail"/>
</dbReference>
<dbReference type="PANTHER" id="PTHR47791:SF3">
    <property type="entry name" value="MEIOTICALLY UP-REGULATED GENE 191 PROTEIN"/>
    <property type="match status" value="1"/>
</dbReference>
<feature type="chain" id="PRO_5046604675" evidence="1">
    <location>
        <begin position="30"/>
        <end position="695"/>
    </location>
</feature>
<dbReference type="Gene3D" id="1.50.10.20">
    <property type="match status" value="1"/>
</dbReference>
<evidence type="ECO:0000313" key="4">
    <source>
        <dbReference type="Proteomes" id="UP001162741"/>
    </source>
</evidence>
<keyword evidence="1" id="KW-0732">Signal</keyword>
<keyword evidence="4" id="KW-1185">Reference proteome</keyword>
<dbReference type="Gene3D" id="2.60.20.10">
    <property type="entry name" value="Crystallins"/>
    <property type="match status" value="1"/>
</dbReference>
<name>A0ABY6J7F9_9BACT</name>
<protein>
    <submittedName>
        <fullName evidence="3">PA14 domain-containing protein</fullName>
    </submittedName>
</protein>
<dbReference type="Pfam" id="PF03663">
    <property type="entry name" value="Glyco_hydro_76"/>
    <property type="match status" value="1"/>
</dbReference>
<proteinExistence type="predicted"/>